<evidence type="ECO:0000256" key="1">
    <source>
        <dbReference type="SAM" id="MobiDB-lite"/>
    </source>
</evidence>
<evidence type="ECO:0000313" key="2">
    <source>
        <dbReference type="EMBL" id="APU12581.1"/>
    </source>
</evidence>
<organism evidence="2 3">
    <name type="scientific">Actinoalloteichus fjordicus</name>
    <dbReference type="NCBI Taxonomy" id="1612552"/>
    <lineage>
        <taxon>Bacteria</taxon>
        <taxon>Bacillati</taxon>
        <taxon>Actinomycetota</taxon>
        <taxon>Actinomycetes</taxon>
        <taxon>Pseudonocardiales</taxon>
        <taxon>Pseudonocardiaceae</taxon>
        <taxon>Actinoalloteichus</taxon>
    </lineage>
</organism>
<dbReference type="EMBL" id="CP016076">
    <property type="protein sequence ID" value="APU12581.1"/>
    <property type="molecule type" value="Genomic_DNA"/>
</dbReference>
<feature type="region of interest" description="Disordered" evidence="1">
    <location>
        <begin position="407"/>
        <end position="426"/>
    </location>
</feature>
<gene>
    <name evidence="2" type="ORF">UA74_02470</name>
</gene>
<dbReference type="SUPFAM" id="SSF58104">
    <property type="entry name" value="Methyl-accepting chemotaxis protein (MCP) signaling domain"/>
    <property type="match status" value="1"/>
</dbReference>
<dbReference type="AlphaFoldDB" id="A0AAC9L860"/>
<keyword evidence="3" id="KW-1185">Reference proteome</keyword>
<feature type="region of interest" description="Disordered" evidence="1">
    <location>
        <begin position="431"/>
        <end position="453"/>
    </location>
</feature>
<reference evidence="3" key="1">
    <citation type="submission" date="2016-06" db="EMBL/GenBank/DDBJ databases">
        <title>Complete genome sequence of Actinoalloteichus fjordicus DSM 46855 (=ADI127-17), type strain of the new species Actinoalloteichus fjordicus.</title>
        <authorList>
            <person name="Ruckert C."/>
            <person name="Nouioui I."/>
            <person name="Willmese J."/>
            <person name="van Wezel G."/>
            <person name="Klenk H.-P."/>
            <person name="Kalinowski J."/>
            <person name="Zotchev S.B."/>
        </authorList>
    </citation>
    <scope>NUCLEOTIDE SEQUENCE [LARGE SCALE GENOMIC DNA]</scope>
    <source>
        <strain evidence="3">ADI127-7</strain>
    </source>
</reference>
<dbReference type="Gene3D" id="1.20.120.20">
    <property type="entry name" value="Apolipoprotein"/>
    <property type="match status" value="1"/>
</dbReference>
<evidence type="ECO:0000313" key="3">
    <source>
        <dbReference type="Proteomes" id="UP000185511"/>
    </source>
</evidence>
<dbReference type="KEGG" id="acad:UA74_02470"/>
<dbReference type="Proteomes" id="UP000185511">
    <property type="component" value="Chromosome"/>
</dbReference>
<feature type="compositionally biased region" description="Basic and acidic residues" evidence="1">
    <location>
        <begin position="444"/>
        <end position="453"/>
    </location>
</feature>
<accession>A0AAC9L860</accession>
<protein>
    <submittedName>
        <fullName evidence="2">Uncharacterized protein</fullName>
    </submittedName>
</protein>
<proteinExistence type="predicted"/>
<feature type="region of interest" description="Disordered" evidence="1">
    <location>
        <begin position="1"/>
        <end position="22"/>
    </location>
</feature>
<name>A0AAC9L860_9PSEU</name>
<sequence>MSYQDAGAVTEALQPPEQPGGESIQDMVREAGWQVSAVDWVFTQVTGESIVEKVIMPITGDFNRIAMNGEAWRTVGTAIGALGDTMESNVGTVRESWNGNAAVQHEMFVRTVWKGGLFVEAQIANLVGMAFDKVAEGSRLLCAKALDLLSWLVDKLIDAIAKIWIPAYGWVKAAQLVWDAYQLYTKIMDIIEAVKAIIESAQSIMQSVQSIGSQLAQIKDVRSVDDAIALATGIASDAQSIAEQTNSIRDNASQISSDLNEASGHVRDVAQGTRELPGNLRDGWNETRDNWDEQQQRLRDAPGEAWNAAREGVTDGAQNAWNSTREGAASAWDSVRDGSAAQNAWNSARDGVTNYAQEQYQEQVGQYVDAARDAPGAIRDGAQNAWNSASSAPGNVASAAQSVWSDPSGAASQAWNAGTGAASEWAGAAEHRENLGETGSNARDAWDALRGRS</sequence>
<feature type="compositionally biased region" description="Polar residues" evidence="1">
    <location>
        <begin position="407"/>
        <end position="416"/>
    </location>
</feature>